<dbReference type="GO" id="GO:0045936">
    <property type="term" value="P:negative regulation of phosphate metabolic process"/>
    <property type="evidence" value="ECO:0007669"/>
    <property type="project" value="InterPro"/>
</dbReference>
<proteinExistence type="inferred from homology"/>
<protein>
    <recommendedName>
        <fullName evidence="7">Phosphate-specific transport system accessory protein PhoU</fullName>
    </recommendedName>
</protein>
<dbReference type="EMBL" id="QMQA01000001">
    <property type="protein sequence ID" value="RLE15516.1"/>
    <property type="molecule type" value="Genomic_DNA"/>
</dbReference>
<dbReference type="InterPro" id="IPR038078">
    <property type="entry name" value="PhoU-like_sf"/>
</dbReference>
<gene>
    <name evidence="9" type="primary">phoU</name>
    <name evidence="9" type="ORF">DRJ04_00025</name>
</gene>
<evidence type="ECO:0000256" key="3">
    <source>
        <dbReference type="ARBA" id="ARBA00011738"/>
    </source>
</evidence>
<dbReference type="GO" id="GO:0005737">
    <property type="term" value="C:cytoplasm"/>
    <property type="evidence" value="ECO:0007669"/>
    <property type="project" value="UniProtKB-SubCell"/>
</dbReference>
<feature type="domain" description="PhoU" evidence="8">
    <location>
        <begin position="118"/>
        <end position="202"/>
    </location>
</feature>
<keyword evidence="4 7" id="KW-0813">Transport</keyword>
<evidence type="ECO:0000256" key="4">
    <source>
        <dbReference type="ARBA" id="ARBA00022448"/>
    </source>
</evidence>
<comment type="function">
    <text evidence="7">Plays a role in the regulation of phosphate uptake.</text>
</comment>
<keyword evidence="5 7" id="KW-0963">Cytoplasm</keyword>
<evidence type="ECO:0000256" key="1">
    <source>
        <dbReference type="ARBA" id="ARBA00004496"/>
    </source>
</evidence>
<dbReference type="NCBIfam" id="TIGR02135">
    <property type="entry name" value="phoU_full"/>
    <property type="match status" value="1"/>
</dbReference>
<evidence type="ECO:0000256" key="7">
    <source>
        <dbReference type="PIRNR" id="PIRNR003107"/>
    </source>
</evidence>
<dbReference type="GO" id="GO:0006817">
    <property type="term" value="P:phosphate ion transport"/>
    <property type="evidence" value="ECO:0007669"/>
    <property type="project" value="UniProtKB-KW"/>
</dbReference>
<reference evidence="9 10" key="1">
    <citation type="submission" date="2018-06" db="EMBL/GenBank/DDBJ databases">
        <title>Extensive metabolic versatility and redundancy in microbially diverse, dynamic hydrothermal sediments.</title>
        <authorList>
            <person name="Dombrowski N."/>
            <person name="Teske A."/>
            <person name="Baker B.J."/>
        </authorList>
    </citation>
    <scope>NUCLEOTIDE SEQUENCE [LARGE SCALE GENOMIC DNA]</scope>
    <source>
        <strain evidence="9">B3_G15</strain>
    </source>
</reference>
<evidence type="ECO:0000313" key="10">
    <source>
        <dbReference type="Proteomes" id="UP000280417"/>
    </source>
</evidence>
<comment type="caution">
    <text evidence="9">The sequence shown here is derived from an EMBL/GenBank/DDBJ whole genome shotgun (WGS) entry which is preliminary data.</text>
</comment>
<comment type="similarity">
    <text evidence="2 7">Belongs to the PhoU family.</text>
</comment>
<dbReference type="Gene3D" id="1.20.58.220">
    <property type="entry name" value="Phosphate transport system protein phou homolog 2, domain 2"/>
    <property type="match status" value="2"/>
</dbReference>
<evidence type="ECO:0000313" key="9">
    <source>
        <dbReference type="EMBL" id="RLE15516.1"/>
    </source>
</evidence>
<evidence type="ECO:0000259" key="8">
    <source>
        <dbReference type="Pfam" id="PF01895"/>
    </source>
</evidence>
<accession>A0A662DNR4</accession>
<dbReference type="AlphaFoldDB" id="A0A662DNR4"/>
<evidence type="ECO:0000256" key="6">
    <source>
        <dbReference type="ARBA" id="ARBA00022592"/>
    </source>
</evidence>
<keyword evidence="6 7" id="KW-0592">Phosphate transport</keyword>
<name>A0A662DNR4_UNCAE</name>
<dbReference type="PIRSF" id="PIRSF003107">
    <property type="entry name" value="PhoU"/>
    <property type="match status" value="1"/>
</dbReference>
<evidence type="ECO:0000256" key="5">
    <source>
        <dbReference type="ARBA" id="ARBA00022490"/>
    </source>
</evidence>
<feature type="domain" description="PhoU" evidence="8">
    <location>
        <begin position="14"/>
        <end position="101"/>
    </location>
</feature>
<dbReference type="Proteomes" id="UP000280417">
    <property type="component" value="Unassembled WGS sequence"/>
</dbReference>
<comment type="subcellular location">
    <subcellularLocation>
        <location evidence="1 7">Cytoplasm</location>
    </subcellularLocation>
</comment>
<dbReference type="SUPFAM" id="SSF109755">
    <property type="entry name" value="PhoU-like"/>
    <property type="match status" value="1"/>
</dbReference>
<dbReference type="InterPro" id="IPR028366">
    <property type="entry name" value="PhoU"/>
</dbReference>
<organism evidence="9 10">
    <name type="scientific">Aerophobetes bacterium</name>
    <dbReference type="NCBI Taxonomy" id="2030807"/>
    <lineage>
        <taxon>Bacteria</taxon>
        <taxon>Candidatus Aerophobota</taxon>
    </lineage>
</organism>
<dbReference type="PANTHER" id="PTHR42930">
    <property type="entry name" value="PHOSPHATE-SPECIFIC TRANSPORT SYSTEM ACCESSORY PROTEIN PHOU"/>
    <property type="match status" value="1"/>
</dbReference>
<evidence type="ECO:0000256" key="2">
    <source>
        <dbReference type="ARBA" id="ARBA00008107"/>
    </source>
</evidence>
<dbReference type="GO" id="GO:0030643">
    <property type="term" value="P:intracellular phosphate ion homeostasis"/>
    <property type="evidence" value="ECO:0007669"/>
    <property type="project" value="InterPro"/>
</dbReference>
<sequence>MLREKLTTLKKDLIEYATLVERMIEDSVKGLLQRDSQLLEDVIEKEEPEANEWEMQLDDLCTNLIARYQPKAKDLRVILMVLKMNNDLERMGDHAVNIAESSLFLVARPLVKPLIDIPNMAKIAMKMLKDSINSFIDENAKLAKDVCERDDTVDALRDQIIRELITFMSSDPSTIERSFHLIRISTNLERIADLSTNICEDVIFMVEGRVIKHHREELN</sequence>
<dbReference type="InterPro" id="IPR026022">
    <property type="entry name" value="PhoU_dom"/>
</dbReference>
<dbReference type="FunFam" id="1.20.58.220:FF:000004">
    <property type="entry name" value="Phosphate-specific transport system accessory protein PhoU"/>
    <property type="match status" value="1"/>
</dbReference>
<dbReference type="PANTHER" id="PTHR42930:SF3">
    <property type="entry name" value="PHOSPHATE-SPECIFIC TRANSPORT SYSTEM ACCESSORY PROTEIN PHOU"/>
    <property type="match status" value="1"/>
</dbReference>
<dbReference type="Pfam" id="PF01895">
    <property type="entry name" value="PhoU"/>
    <property type="match status" value="2"/>
</dbReference>
<comment type="subunit">
    <text evidence="3 7">Homodimer.</text>
</comment>